<organism evidence="1 2">
    <name type="scientific">Candidatus Dojkabacteria bacterium</name>
    <dbReference type="NCBI Taxonomy" id="2099670"/>
    <lineage>
        <taxon>Bacteria</taxon>
        <taxon>Candidatus Dojkabacteria</taxon>
    </lineage>
</organism>
<name>A0A955RIT7_9BACT</name>
<comment type="caution">
    <text evidence="1">The sequence shown here is derived from an EMBL/GenBank/DDBJ whole genome shotgun (WGS) entry which is preliminary data.</text>
</comment>
<proteinExistence type="predicted"/>
<evidence type="ECO:0000313" key="2">
    <source>
        <dbReference type="Proteomes" id="UP000783287"/>
    </source>
</evidence>
<protein>
    <submittedName>
        <fullName evidence="1">Uncharacterized protein</fullName>
    </submittedName>
</protein>
<evidence type="ECO:0000313" key="1">
    <source>
        <dbReference type="EMBL" id="MCA9383097.1"/>
    </source>
</evidence>
<dbReference type="AlphaFoldDB" id="A0A955RIT7"/>
<reference evidence="1" key="1">
    <citation type="submission" date="2020-04" db="EMBL/GenBank/DDBJ databases">
        <authorList>
            <person name="Zhang T."/>
        </authorList>
    </citation>
    <scope>NUCLEOTIDE SEQUENCE</scope>
    <source>
        <strain evidence="1">HKST-UBA14</strain>
    </source>
</reference>
<gene>
    <name evidence="1" type="ORF">KC909_01910</name>
</gene>
<accession>A0A955RIT7</accession>
<dbReference type="EMBL" id="JAGQLK010000027">
    <property type="protein sequence ID" value="MCA9383097.1"/>
    <property type="molecule type" value="Genomic_DNA"/>
</dbReference>
<sequence>MSNEGRFHAVEEASRAAHRSPEALYQLQLTINDHFATRHYLYPDAQVEWRPYAIPGRPGYFSEAKAPETLRLGIPDITPDFVNLSAFLGPFQALNSKPFMRYILELGGHSVHDIAIASGVPADFDRPDEAFLDFFVRTQRGFLEATYVLGAATTIYGAELDNVTASFDRTYRLYPHLVNSSFEFPDGVVTDQHELRQRLVDYFGDWDQQGIFFTHIAQDMQGCPGILITDDICRSIGYFMEQDENWDRFAANAFHWA</sequence>
<dbReference type="Proteomes" id="UP000783287">
    <property type="component" value="Unassembled WGS sequence"/>
</dbReference>
<reference evidence="1" key="2">
    <citation type="journal article" date="2021" name="Microbiome">
        <title>Successional dynamics and alternative stable states in a saline activated sludge microbial community over 9 years.</title>
        <authorList>
            <person name="Wang Y."/>
            <person name="Ye J."/>
            <person name="Ju F."/>
            <person name="Liu L."/>
            <person name="Boyd J.A."/>
            <person name="Deng Y."/>
            <person name="Parks D.H."/>
            <person name="Jiang X."/>
            <person name="Yin X."/>
            <person name="Woodcroft B.J."/>
            <person name="Tyson G.W."/>
            <person name="Hugenholtz P."/>
            <person name="Polz M.F."/>
            <person name="Zhang T."/>
        </authorList>
    </citation>
    <scope>NUCLEOTIDE SEQUENCE</scope>
    <source>
        <strain evidence="1">HKST-UBA14</strain>
    </source>
</reference>